<sequence>MEWPPQSPDLNSIEHLWGELKKELGKHNTIAKSESKLLKRVEAEWASIAPGTCQTLIESMFRHIQAVLKAKKGNTKY</sequence>
<evidence type="ECO:0000313" key="1">
    <source>
        <dbReference type="EMBL" id="SNX83186.1"/>
    </source>
</evidence>
<comment type="caution">
    <text evidence="1">The sequence shown here is derived from an EMBL/GenBank/DDBJ whole genome shotgun (WGS) entry which is preliminary data.</text>
</comment>
<evidence type="ECO:0000313" key="2">
    <source>
        <dbReference type="Proteomes" id="UP001294444"/>
    </source>
</evidence>
<evidence type="ECO:0008006" key="3">
    <source>
        <dbReference type="Google" id="ProtNLM"/>
    </source>
</evidence>
<reference evidence="1" key="1">
    <citation type="submission" date="2023-10" db="EMBL/GenBank/DDBJ databases">
        <authorList>
            <person name="Guldener U."/>
        </authorList>
    </citation>
    <scope>NUCLEOTIDE SEQUENCE</scope>
    <source>
        <strain evidence="1">Mp4</strain>
    </source>
</reference>
<dbReference type="GO" id="GO:0003676">
    <property type="term" value="F:nucleic acid binding"/>
    <property type="evidence" value="ECO:0007669"/>
    <property type="project" value="InterPro"/>
</dbReference>
<protein>
    <recommendedName>
        <fullName evidence="3">Tc1-like transposase DDE domain-containing protein</fullName>
    </recommendedName>
</protein>
<gene>
    <name evidence="1" type="ORF">MEPE_01892</name>
</gene>
<dbReference type="InterPro" id="IPR036397">
    <property type="entry name" value="RNaseH_sf"/>
</dbReference>
<organism evidence="1 2">
    <name type="scientific">Melanopsichium pennsylvanicum</name>
    <dbReference type="NCBI Taxonomy" id="63383"/>
    <lineage>
        <taxon>Eukaryota</taxon>
        <taxon>Fungi</taxon>
        <taxon>Dikarya</taxon>
        <taxon>Basidiomycota</taxon>
        <taxon>Ustilaginomycotina</taxon>
        <taxon>Ustilaginomycetes</taxon>
        <taxon>Ustilaginales</taxon>
        <taxon>Ustilaginaceae</taxon>
        <taxon>Melanopsichium</taxon>
    </lineage>
</organism>
<dbReference type="AlphaFoldDB" id="A0AAJ4XJX9"/>
<accession>A0AAJ4XJX9</accession>
<name>A0AAJ4XJX9_9BASI</name>
<keyword evidence="2" id="KW-1185">Reference proteome</keyword>
<proteinExistence type="predicted"/>
<dbReference type="Proteomes" id="UP001294444">
    <property type="component" value="Unassembled WGS sequence"/>
</dbReference>
<dbReference type="Gene3D" id="3.30.420.10">
    <property type="entry name" value="Ribonuclease H-like superfamily/Ribonuclease H"/>
    <property type="match status" value="1"/>
</dbReference>
<dbReference type="EMBL" id="OAPG01000003">
    <property type="protein sequence ID" value="SNX83186.1"/>
    <property type="molecule type" value="Genomic_DNA"/>
</dbReference>